<dbReference type="Proteomes" id="UP000266385">
    <property type="component" value="Unassembled WGS sequence"/>
</dbReference>
<protein>
    <submittedName>
        <fullName evidence="1">Uncharacterized protein</fullName>
    </submittedName>
</protein>
<proteinExistence type="predicted"/>
<dbReference type="RefSeq" id="WP_119376272.1">
    <property type="nucleotide sequence ID" value="NZ_QWFX01000011.1"/>
</dbReference>
<dbReference type="OrthoDB" id="9804920at2"/>
<accession>A0A399RFT9</accession>
<dbReference type="AlphaFoldDB" id="A0A399RFT9"/>
<keyword evidence="2" id="KW-1185">Reference proteome</keyword>
<sequence>MTDDKAPTRKGEAFNRLLTALAAIMPRRPERSEFVDSAELAIAHSSRLRLARYIDHPRGDAQASLPESRKRNAAKAVGRMISAGAFKEVIVPNGDHKNINLPESGMIAVSISLAELNVQYNRWVEGGKVGPKPSQEVIADNIRKQSLLWSLERSETQDLPILLRDIWIVHGSGSFDMLVLVMYRKSDDFMTYVRDVVQRTEGVLNTHTMQISTMLSEDQGPA</sequence>
<dbReference type="SUPFAM" id="SSF54909">
    <property type="entry name" value="Dimeric alpha+beta barrel"/>
    <property type="match status" value="1"/>
</dbReference>
<organism evidence="1 2">
    <name type="scientific">Henriciella mobilis</name>
    <dbReference type="NCBI Taxonomy" id="2305467"/>
    <lineage>
        <taxon>Bacteria</taxon>
        <taxon>Pseudomonadati</taxon>
        <taxon>Pseudomonadota</taxon>
        <taxon>Alphaproteobacteria</taxon>
        <taxon>Hyphomonadales</taxon>
        <taxon>Hyphomonadaceae</taxon>
        <taxon>Henriciella</taxon>
    </lineage>
</organism>
<evidence type="ECO:0000313" key="2">
    <source>
        <dbReference type="Proteomes" id="UP000266385"/>
    </source>
</evidence>
<dbReference type="EMBL" id="QWFX01000011">
    <property type="protein sequence ID" value="RIJ29401.1"/>
    <property type="molecule type" value="Genomic_DNA"/>
</dbReference>
<gene>
    <name evidence="1" type="ORF">D1223_09840</name>
</gene>
<comment type="caution">
    <text evidence="1">The sequence shown here is derived from an EMBL/GenBank/DDBJ whole genome shotgun (WGS) entry which is preliminary data.</text>
</comment>
<reference evidence="1 2" key="1">
    <citation type="submission" date="2018-08" db="EMBL/GenBank/DDBJ databases">
        <title>Henriciella mobilis sp. nov., isolated from seawater.</title>
        <authorList>
            <person name="Cheng H."/>
            <person name="Wu Y.-H."/>
            <person name="Xu X.-W."/>
            <person name="Guo L.-L."/>
        </authorList>
    </citation>
    <scope>NUCLEOTIDE SEQUENCE [LARGE SCALE GENOMIC DNA]</scope>
    <source>
        <strain evidence="1 2">JN25</strain>
    </source>
</reference>
<dbReference type="InterPro" id="IPR011008">
    <property type="entry name" value="Dimeric_a/b-barrel"/>
</dbReference>
<name>A0A399RFT9_9PROT</name>
<evidence type="ECO:0000313" key="1">
    <source>
        <dbReference type="EMBL" id="RIJ29401.1"/>
    </source>
</evidence>